<name>A0A1H1SBE0_9ACTN</name>
<reference evidence="1 2" key="1">
    <citation type="submission" date="2016-10" db="EMBL/GenBank/DDBJ databases">
        <authorList>
            <person name="de Groot N.N."/>
        </authorList>
    </citation>
    <scope>NUCLEOTIDE SEQUENCE [LARGE SCALE GENOMIC DNA]</scope>
    <source>
        <strain evidence="1 2">DSM 43941</strain>
    </source>
</reference>
<dbReference type="AlphaFoldDB" id="A0A1H1SBE0"/>
<evidence type="ECO:0000313" key="1">
    <source>
        <dbReference type="EMBL" id="SDS45295.1"/>
    </source>
</evidence>
<dbReference type="Proteomes" id="UP000198688">
    <property type="component" value="Chromosome I"/>
</dbReference>
<proteinExistence type="predicted"/>
<dbReference type="EMBL" id="LT629758">
    <property type="protein sequence ID" value="SDS45295.1"/>
    <property type="molecule type" value="Genomic_DNA"/>
</dbReference>
<accession>A0A1H1SBE0</accession>
<dbReference type="OrthoDB" id="3394683at2"/>
<dbReference type="RefSeq" id="WP_092541709.1">
    <property type="nucleotide sequence ID" value="NZ_BOMJ01000009.1"/>
</dbReference>
<keyword evidence="2" id="KW-1185">Reference proteome</keyword>
<organism evidence="1 2">
    <name type="scientific">Actinoplanes derwentensis</name>
    <dbReference type="NCBI Taxonomy" id="113562"/>
    <lineage>
        <taxon>Bacteria</taxon>
        <taxon>Bacillati</taxon>
        <taxon>Actinomycetota</taxon>
        <taxon>Actinomycetes</taxon>
        <taxon>Micromonosporales</taxon>
        <taxon>Micromonosporaceae</taxon>
        <taxon>Actinoplanes</taxon>
    </lineage>
</organism>
<protein>
    <submittedName>
        <fullName evidence="1">Uncharacterized protein</fullName>
    </submittedName>
</protein>
<evidence type="ECO:0000313" key="2">
    <source>
        <dbReference type="Proteomes" id="UP000198688"/>
    </source>
</evidence>
<sequence length="103" mass="11479">MPPTPRTTELSAPLSNEVKKANVGAGTYVSRHRSPDLTNINTQFQRRAVAALELVSKATGDSPTDVLNRAVQFYAYLIKKSRMGEHIFVENMETGARERITLF</sequence>
<gene>
    <name evidence="1" type="ORF">SAMN04489716_0818</name>
</gene>